<comment type="caution">
    <text evidence="2">The sequence shown here is derived from an EMBL/GenBank/DDBJ whole genome shotgun (WGS) entry which is preliminary data.</text>
</comment>
<name>A0A8H3HZ56_9AGAM</name>
<dbReference type="Proteomes" id="UP000663827">
    <property type="component" value="Unassembled WGS sequence"/>
</dbReference>
<proteinExistence type="predicted"/>
<dbReference type="OrthoDB" id="346907at2759"/>
<dbReference type="AlphaFoldDB" id="A0A8H3HZ56"/>
<dbReference type="EMBL" id="CAJNJQ010001074">
    <property type="protein sequence ID" value="CAE7117990.1"/>
    <property type="molecule type" value="Genomic_DNA"/>
</dbReference>
<reference evidence="2" key="1">
    <citation type="submission" date="2021-01" db="EMBL/GenBank/DDBJ databases">
        <authorList>
            <person name="Kaushik A."/>
        </authorList>
    </citation>
    <scope>NUCLEOTIDE SEQUENCE</scope>
    <source>
        <strain evidence="2">AG5</strain>
    </source>
</reference>
<feature type="domain" description="DUF7918" evidence="1">
    <location>
        <begin position="16"/>
        <end position="222"/>
    </location>
</feature>
<accession>A0A8H3HZ56</accession>
<sequence length="286" mass="32701">MPLDHMGISAWIANLNGKEIPQYAIKPRGSRCMECWIPASEGCHFKIMWKVSKAPRPDLDLFVYPYLDGVRMCGRSWTNDQVAAGETGRLGHHPTGPSSFRLYEFGKRKITDREDTFQTGRPRALFDELNTIKVRFAWGHQEAMPERAELFNDPTEAAPIHETEAKFMQGRSGSAWLSQNNTTSSNSYSFCDFRSEDDAKSTIFIFRYASRDWLQAQDIIERRPRVTGPSSPRIIPNLKRRRSITPEAIVTTGLETKDDDDDIVFVKHVIPAKAFPRKKKRLVNHA</sequence>
<evidence type="ECO:0000313" key="3">
    <source>
        <dbReference type="Proteomes" id="UP000663827"/>
    </source>
</evidence>
<dbReference type="Pfam" id="PF25534">
    <property type="entry name" value="DUF7918"/>
    <property type="match status" value="1"/>
</dbReference>
<dbReference type="PANTHER" id="PTHR36223:SF1">
    <property type="entry name" value="TRANSCRIPTION ELONGATION FACTOR EAF N-TERMINAL DOMAIN-CONTAINING PROTEIN"/>
    <property type="match status" value="1"/>
</dbReference>
<dbReference type="PANTHER" id="PTHR36223">
    <property type="entry name" value="BETA-LACTAMASE-TYPE TRANSPEPTIDASE FOLD DOMAIN CONTAINING PROTEIN"/>
    <property type="match status" value="1"/>
</dbReference>
<protein>
    <recommendedName>
        <fullName evidence="1">DUF7918 domain-containing protein</fullName>
    </recommendedName>
</protein>
<evidence type="ECO:0000259" key="1">
    <source>
        <dbReference type="Pfam" id="PF25534"/>
    </source>
</evidence>
<dbReference type="InterPro" id="IPR057678">
    <property type="entry name" value="DUF7918"/>
</dbReference>
<gene>
    <name evidence="2" type="ORF">RDB_LOCUS53747</name>
</gene>
<organism evidence="2 3">
    <name type="scientific">Rhizoctonia solani</name>
    <dbReference type="NCBI Taxonomy" id="456999"/>
    <lineage>
        <taxon>Eukaryota</taxon>
        <taxon>Fungi</taxon>
        <taxon>Dikarya</taxon>
        <taxon>Basidiomycota</taxon>
        <taxon>Agaricomycotina</taxon>
        <taxon>Agaricomycetes</taxon>
        <taxon>Cantharellales</taxon>
        <taxon>Ceratobasidiaceae</taxon>
        <taxon>Rhizoctonia</taxon>
    </lineage>
</organism>
<evidence type="ECO:0000313" key="2">
    <source>
        <dbReference type="EMBL" id="CAE7117990.1"/>
    </source>
</evidence>